<dbReference type="EMBL" id="BARW01039326">
    <property type="protein sequence ID" value="GAJ19580.1"/>
    <property type="molecule type" value="Genomic_DNA"/>
</dbReference>
<dbReference type="Gene3D" id="3.30.420.40">
    <property type="match status" value="1"/>
</dbReference>
<name>X1W048_9ZZZZ</name>
<sequence length="49" mass="5268">MKKYLGIDVGSVSVKLALLKGDKLTAKAYLKNQGLIPTVQEGLKQIPKA</sequence>
<proteinExistence type="predicted"/>
<protein>
    <recommendedName>
        <fullName evidence="2">SHS2 domain-containing protein</fullName>
    </recommendedName>
</protein>
<comment type="caution">
    <text evidence="1">The sequence shown here is derived from an EMBL/GenBank/DDBJ whole genome shotgun (WGS) entry which is preliminary data.</text>
</comment>
<organism evidence="1">
    <name type="scientific">marine sediment metagenome</name>
    <dbReference type="NCBI Taxonomy" id="412755"/>
    <lineage>
        <taxon>unclassified sequences</taxon>
        <taxon>metagenomes</taxon>
        <taxon>ecological metagenomes</taxon>
    </lineage>
</organism>
<evidence type="ECO:0008006" key="2">
    <source>
        <dbReference type="Google" id="ProtNLM"/>
    </source>
</evidence>
<evidence type="ECO:0000313" key="1">
    <source>
        <dbReference type="EMBL" id="GAJ19580.1"/>
    </source>
</evidence>
<accession>X1W048</accession>
<dbReference type="AlphaFoldDB" id="X1W048"/>
<reference evidence="1" key="1">
    <citation type="journal article" date="2014" name="Front. Microbiol.">
        <title>High frequency of phylogenetically diverse reductive dehalogenase-homologous genes in deep subseafloor sedimentary metagenomes.</title>
        <authorList>
            <person name="Kawai M."/>
            <person name="Futagami T."/>
            <person name="Toyoda A."/>
            <person name="Takaki Y."/>
            <person name="Nishi S."/>
            <person name="Hori S."/>
            <person name="Arai W."/>
            <person name="Tsubouchi T."/>
            <person name="Morono Y."/>
            <person name="Uchiyama I."/>
            <person name="Ito T."/>
            <person name="Fujiyama A."/>
            <person name="Inagaki F."/>
            <person name="Takami H."/>
        </authorList>
    </citation>
    <scope>NUCLEOTIDE SEQUENCE</scope>
    <source>
        <strain evidence="1">Expedition CK06-06</strain>
    </source>
</reference>
<feature type="non-terminal residue" evidence="1">
    <location>
        <position position="49"/>
    </location>
</feature>
<gene>
    <name evidence="1" type="ORF">S12H4_59948</name>
</gene>